<name>A0ABW9SLJ3_9BURK</name>
<gene>
    <name evidence="2" type="ORF">GM655_08635</name>
</gene>
<evidence type="ECO:0000256" key="1">
    <source>
        <dbReference type="ARBA" id="ARBA00022649"/>
    </source>
</evidence>
<dbReference type="Gene3D" id="3.30.2310.20">
    <property type="entry name" value="RelE-like"/>
    <property type="match status" value="1"/>
</dbReference>
<dbReference type="Pfam" id="PF05016">
    <property type="entry name" value="ParE_toxin"/>
    <property type="match status" value="1"/>
</dbReference>
<keyword evidence="3" id="KW-1185">Reference proteome</keyword>
<proteinExistence type="predicted"/>
<dbReference type="RefSeq" id="WP_155434278.1">
    <property type="nucleotide sequence ID" value="NZ_JBHLXK010000004.1"/>
</dbReference>
<comment type="caution">
    <text evidence="2">The sequence shown here is derived from an EMBL/GenBank/DDBJ whole genome shotgun (WGS) entry which is preliminary data.</text>
</comment>
<sequence length="111" mass="13265">MSRKVVVLESAKQDFVEVKRYIRNDFGEHVWNAINLEYKTAIRQIREHPHLGSQIDDLLELGIRNIRYILVRQTRIVYEYDDELVLIHMFIHTRRNFRTQLFQRIGGAPSG</sequence>
<dbReference type="InterPro" id="IPR035093">
    <property type="entry name" value="RelE/ParE_toxin_dom_sf"/>
</dbReference>
<protein>
    <recommendedName>
        <fullName evidence="4">Type II toxin-antitoxin system RelE/ParE family toxin</fullName>
    </recommendedName>
</protein>
<evidence type="ECO:0000313" key="3">
    <source>
        <dbReference type="Proteomes" id="UP000735592"/>
    </source>
</evidence>
<dbReference type="InterPro" id="IPR007712">
    <property type="entry name" value="RelE/ParE_toxin"/>
</dbReference>
<organism evidence="2 3">
    <name type="scientific">Pseudoduganella danionis</name>
    <dbReference type="NCBI Taxonomy" id="1890295"/>
    <lineage>
        <taxon>Bacteria</taxon>
        <taxon>Pseudomonadati</taxon>
        <taxon>Pseudomonadota</taxon>
        <taxon>Betaproteobacteria</taxon>
        <taxon>Burkholderiales</taxon>
        <taxon>Oxalobacteraceae</taxon>
        <taxon>Telluria group</taxon>
        <taxon>Pseudoduganella</taxon>
    </lineage>
</organism>
<dbReference type="Proteomes" id="UP000735592">
    <property type="component" value="Unassembled WGS sequence"/>
</dbReference>
<evidence type="ECO:0008006" key="4">
    <source>
        <dbReference type="Google" id="ProtNLM"/>
    </source>
</evidence>
<evidence type="ECO:0000313" key="2">
    <source>
        <dbReference type="EMBL" id="MTW32890.1"/>
    </source>
</evidence>
<reference evidence="2 3" key="1">
    <citation type="submission" date="2019-11" db="EMBL/GenBank/DDBJ databases">
        <title>Type strains purchased from KCTC, JCM and DSMZ.</title>
        <authorList>
            <person name="Lu H."/>
        </authorList>
    </citation>
    <scope>NUCLEOTIDE SEQUENCE [LARGE SCALE GENOMIC DNA]</scope>
    <source>
        <strain evidence="2 3">DSM 103461</strain>
    </source>
</reference>
<accession>A0ABW9SLJ3</accession>
<dbReference type="EMBL" id="WNKW01000002">
    <property type="protein sequence ID" value="MTW32890.1"/>
    <property type="molecule type" value="Genomic_DNA"/>
</dbReference>
<keyword evidence="1" id="KW-1277">Toxin-antitoxin system</keyword>